<dbReference type="SUPFAM" id="SSF56784">
    <property type="entry name" value="HAD-like"/>
    <property type="match status" value="1"/>
</dbReference>
<name>A0A2K8P635_9MOLU</name>
<organism evidence="1 2">
    <name type="scientific">Mesoplasma coleopterae</name>
    <dbReference type="NCBI Taxonomy" id="324078"/>
    <lineage>
        <taxon>Bacteria</taxon>
        <taxon>Bacillati</taxon>
        <taxon>Mycoplasmatota</taxon>
        <taxon>Mollicutes</taxon>
        <taxon>Entomoplasmatales</taxon>
        <taxon>Entomoplasmataceae</taxon>
        <taxon>Mesoplasma</taxon>
    </lineage>
</organism>
<dbReference type="Gene3D" id="3.40.50.1000">
    <property type="entry name" value="HAD superfamily/HAD-like"/>
    <property type="match status" value="1"/>
</dbReference>
<dbReference type="InterPro" id="IPR023214">
    <property type="entry name" value="HAD_sf"/>
</dbReference>
<dbReference type="Pfam" id="PF08282">
    <property type="entry name" value="Hydrolase_3"/>
    <property type="match status" value="1"/>
</dbReference>
<dbReference type="EMBL" id="CP024968">
    <property type="protein sequence ID" value="ATZ21203.1"/>
    <property type="molecule type" value="Genomic_DNA"/>
</dbReference>
<dbReference type="GO" id="GO:0000287">
    <property type="term" value="F:magnesium ion binding"/>
    <property type="evidence" value="ECO:0007669"/>
    <property type="project" value="TreeGrafter"/>
</dbReference>
<gene>
    <name evidence="1" type="ORF">MCOLE_v1c06930</name>
</gene>
<dbReference type="GO" id="GO:0005829">
    <property type="term" value="C:cytosol"/>
    <property type="evidence" value="ECO:0007669"/>
    <property type="project" value="TreeGrafter"/>
</dbReference>
<proteinExistence type="predicted"/>
<dbReference type="RefSeq" id="WP_164704251.1">
    <property type="nucleotide sequence ID" value="NZ_CP022511.1"/>
</dbReference>
<dbReference type="InterPro" id="IPR006379">
    <property type="entry name" value="HAD-SF_hydro_IIB"/>
</dbReference>
<dbReference type="AlphaFoldDB" id="A0A2K8P635"/>
<keyword evidence="2" id="KW-1185">Reference proteome</keyword>
<dbReference type="PANTHER" id="PTHR10000:SF8">
    <property type="entry name" value="HAD SUPERFAMILY HYDROLASE-LIKE, TYPE 3"/>
    <property type="match status" value="1"/>
</dbReference>
<dbReference type="KEGG" id="mcol:MCOLE_v1c06930"/>
<dbReference type="InterPro" id="IPR036412">
    <property type="entry name" value="HAD-like_sf"/>
</dbReference>
<dbReference type="GO" id="GO:0016791">
    <property type="term" value="F:phosphatase activity"/>
    <property type="evidence" value="ECO:0007669"/>
    <property type="project" value="TreeGrafter"/>
</dbReference>
<dbReference type="Gene3D" id="3.30.1240.10">
    <property type="match status" value="1"/>
</dbReference>
<evidence type="ECO:0008006" key="3">
    <source>
        <dbReference type="Google" id="ProtNLM"/>
    </source>
</evidence>
<accession>A0A2K8P635</accession>
<dbReference type="PANTHER" id="PTHR10000">
    <property type="entry name" value="PHOSPHOSERINE PHOSPHATASE"/>
    <property type="match status" value="1"/>
</dbReference>
<dbReference type="Proteomes" id="UP000232221">
    <property type="component" value="Chromosome"/>
</dbReference>
<dbReference type="NCBIfam" id="TIGR01484">
    <property type="entry name" value="HAD-SF-IIB"/>
    <property type="match status" value="1"/>
</dbReference>
<evidence type="ECO:0000313" key="1">
    <source>
        <dbReference type="EMBL" id="ATZ21203.1"/>
    </source>
</evidence>
<sequence length="266" mass="31073">MKWWISDFDGTLTVNSKKEVIAEKDLNFIERWTKENNFIIATGRDVSYINYLIEHYNLKSEYKMANNGASLYKGNELIFNQSIEMEGRKKLFEIVNMLYKFCGIKIADHNNCIILSGIEEETPRYKETIVHEKWFKMEDNFKEYANEILNNKDLNNITFFAHPQDFEYILSLFEGFKNLKIIQTSPYNLEVMHKDVSKYSGIKFLKEKYSISDDNIIVSGDGDNDFEMLSGCTNSFAMKNGTMKAHMAAKHIISNVFEIENFISIK</sequence>
<reference evidence="1 2" key="1">
    <citation type="submission" date="2017-11" db="EMBL/GenBank/DDBJ databases">
        <title>Genome sequence of Mesoplasma coleopterae BARC 779 (ATCC 49583).</title>
        <authorList>
            <person name="Lo W.-S."/>
            <person name="Kuo C.-H."/>
        </authorList>
    </citation>
    <scope>NUCLEOTIDE SEQUENCE [LARGE SCALE GENOMIC DNA]</scope>
    <source>
        <strain evidence="1 2">BARC 779</strain>
    </source>
</reference>
<evidence type="ECO:0000313" key="2">
    <source>
        <dbReference type="Proteomes" id="UP000232221"/>
    </source>
</evidence>
<protein>
    <recommendedName>
        <fullName evidence="3">HAD superfamily hydrolase</fullName>
    </recommendedName>
</protein>